<dbReference type="GO" id="GO:0016791">
    <property type="term" value="F:phosphatase activity"/>
    <property type="evidence" value="ECO:0007669"/>
    <property type="project" value="UniProtKB-ARBA"/>
</dbReference>
<dbReference type="PANTHER" id="PTHR10000">
    <property type="entry name" value="PHOSPHOSERINE PHOSPHATASE"/>
    <property type="match status" value="1"/>
</dbReference>
<dbReference type="NCBIfam" id="TIGR00099">
    <property type="entry name" value="Cof-subfamily"/>
    <property type="match status" value="1"/>
</dbReference>
<evidence type="ECO:0000313" key="2">
    <source>
        <dbReference type="Proteomes" id="UP000487649"/>
    </source>
</evidence>
<proteinExistence type="predicted"/>
<dbReference type="AlphaFoldDB" id="A0A9X4XDY9"/>
<dbReference type="InterPro" id="IPR023214">
    <property type="entry name" value="HAD_sf"/>
</dbReference>
<dbReference type="GO" id="GO:0000287">
    <property type="term" value="F:magnesium ion binding"/>
    <property type="evidence" value="ECO:0007669"/>
    <property type="project" value="TreeGrafter"/>
</dbReference>
<sequence>MELFVSDLDGTLLNKQSEVSQTSRQIINDLIDKGVKFTVATARTHATVIDLLEGLKIEMPIAIMNGVGIFDLKNRKYLEIVDLAKDTTMSVLAVFDSLKLEPMIYGIKDDQLSVYYREINNEVAQDFYLGRCDKPLKTFKQIQDFTPYIQDEQIVNILVFDKLELIEEAYRQIQFIEGVSATYYKTRTEGFGYMELYSANASKANGIKALAKYADFSKIIGFGDNLNDLPMFEQADEAYAPANAVPEIKKIATGVIGHHNEDAIALYLQERYHQNNQ</sequence>
<dbReference type="GO" id="GO:0005829">
    <property type="term" value="C:cytosol"/>
    <property type="evidence" value="ECO:0007669"/>
    <property type="project" value="TreeGrafter"/>
</dbReference>
<organism evidence="1 2">
    <name type="scientific">Turicibacter sanguinis</name>
    <dbReference type="NCBI Taxonomy" id="154288"/>
    <lineage>
        <taxon>Bacteria</taxon>
        <taxon>Bacillati</taxon>
        <taxon>Bacillota</taxon>
        <taxon>Erysipelotrichia</taxon>
        <taxon>Erysipelotrichales</taxon>
        <taxon>Turicibacteraceae</taxon>
        <taxon>Turicibacter</taxon>
    </lineage>
</organism>
<evidence type="ECO:0000313" key="1">
    <source>
        <dbReference type="EMBL" id="MTK21183.1"/>
    </source>
</evidence>
<dbReference type="NCBIfam" id="TIGR01484">
    <property type="entry name" value="HAD-SF-IIB"/>
    <property type="match status" value="1"/>
</dbReference>
<protein>
    <submittedName>
        <fullName evidence="1">Cof-type HAD-IIB family hydrolase</fullName>
    </submittedName>
</protein>
<dbReference type="Gene3D" id="3.30.1240.10">
    <property type="match status" value="1"/>
</dbReference>
<dbReference type="Proteomes" id="UP000487649">
    <property type="component" value="Unassembled WGS sequence"/>
</dbReference>
<dbReference type="Pfam" id="PF08282">
    <property type="entry name" value="Hydrolase_3"/>
    <property type="match status" value="1"/>
</dbReference>
<dbReference type="Gene3D" id="3.40.50.1000">
    <property type="entry name" value="HAD superfamily/HAD-like"/>
    <property type="match status" value="1"/>
</dbReference>
<dbReference type="PROSITE" id="PS01228">
    <property type="entry name" value="COF_1"/>
    <property type="match status" value="1"/>
</dbReference>
<dbReference type="SUPFAM" id="SSF56784">
    <property type="entry name" value="HAD-like"/>
    <property type="match status" value="1"/>
</dbReference>
<dbReference type="EMBL" id="WMQE01000013">
    <property type="protein sequence ID" value="MTK21183.1"/>
    <property type="molecule type" value="Genomic_DNA"/>
</dbReference>
<accession>A0A9X4XDY9</accession>
<dbReference type="InterPro" id="IPR006379">
    <property type="entry name" value="HAD-SF_hydro_IIB"/>
</dbReference>
<dbReference type="InterPro" id="IPR036412">
    <property type="entry name" value="HAD-like_sf"/>
</dbReference>
<reference evidence="1 2" key="1">
    <citation type="journal article" date="2019" name="Nat. Med.">
        <title>A library of human gut bacterial isolates paired with longitudinal multiomics data enables mechanistic microbiome research.</title>
        <authorList>
            <person name="Poyet M."/>
            <person name="Groussin M."/>
            <person name="Gibbons S.M."/>
            <person name="Avila-Pacheco J."/>
            <person name="Jiang X."/>
            <person name="Kearney S.M."/>
            <person name="Perrotta A.R."/>
            <person name="Berdy B."/>
            <person name="Zhao S."/>
            <person name="Lieberman T.D."/>
            <person name="Swanson P.K."/>
            <person name="Smith M."/>
            <person name="Roesemann S."/>
            <person name="Alexander J.E."/>
            <person name="Rich S.A."/>
            <person name="Livny J."/>
            <person name="Vlamakis H."/>
            <person name="Clish C."/>
            <person name="Bullock K."/>
            <person name="Deik A."/>
            <person name="Scott J."/>
            <person name="Pierce K.A."/>
            <person name="Xavier R.J."/>
            <person name="Alm E.J."/>
        </authorList>
    </citation>
    <scope>NUCLEOTIDE SEQUENCE [LARGE SCALE GENOMIC DNA]</scope>
    <source>
        <strain evidence="1 2">BIOML-A198</strain>
    </source>
</reference>
<gene>
    <name evidence="1" type="ORF">GMA92_07085</name>
</gene>
<dbReference type="OrthoDB" id="9810101at2"/>
<name>A0A9X4XDY9_9FIRM</name>
<keyword evidence="1" id="KW-0378">Hydrolase</keyword>
<dbReference type="RefSeq" id="WP_006785563.1">
    <property type="nucleotide sequence ID" value="NZ_CABJBH010000004.1"/>
</dbReference>
<dbReference type="InterPro" id="IPR000150">
    <property type="entry name" value="Cof"/>
</dbReference>
<comment type="caution">
    <text evidence="1">The sequence shown here is derived from an EMBL/GenBank/DDBJ whole genome shotgun (WGS) entry which is preliminary data.</text>
</comment>
<dbReference type="GeneID" id="60059577"/>
<dbReference type="PANTHER" id="PTHR10000:SF8">
    <property type="entry name" value="HAD SUPERFAMILY HYDROLASE-LIKE, TYPE 3"/>
    <property type="match status" value="1"/>
</dbReference>